<evidence type="ECO:0000313" key="3">
    <source>
        <dbReference type="Proteomes" id="UP001153069"/>
    </source>
</evidence>
<feature type="region of interest" description="Disordered" evidence="1">
    <location>
        <begin position="1627"/>
        <end position="1749"/>
    </location>
</feature>
<feature type="compositionally biased region" description="Polar residues" evidence="1">
    <location>
        <begin position="2106"/>
        <end position="2132"/>
    </location>
</feature>
<feature type="compositionally biased region" description="Polar residues" evidence="1">
    <location>
        <begin position="1259"/>
        <end position="1279"/>
    </location>
</feature>
<keyword evidence="3" id="KW-1185">Reference proteome</keyword>
<dbReference type="EMBL" id="CAICTM010000484">
    <property type="protein sequence ID" value="CAB9511440.1"/>
    <property type="molecule type" value="Genomic_DNA"/>
</dbReference>
<gene>
    <name evidence="2" type="ORF">SEMRO_485_G152390.1</name>
</gene>
<reference evidence="2" key="1">
    <citation type="submission" date="2020-06" db="EMBL/GenBank/DDBJ databases">
        <authorList>
            <consortium name="Plant Systems Biology data submission"/>
        </authorList>
    </citation>
    <scope>NUCLEOTIDE SEQUENCE</scope>
    <source>
        <strain evidence="2">D6</strain>
    </source>
</reference>
<feature type="compositionally biased region" description="Polar residues" evidence="1">
    <location>
        <begin position="987"/>
        <end position="998"/>
    </location>
</feature>
<feature type="region of interest" description="Disordered" evidence="1">
    <location>
        <begin position="213"/>
        <end position="232"/>
    </location>
</feature>
<organism evidence="2 3">
    <name type="scientific">Seminavis robusta</name>
    <dbReference type="NCBI Taxonomy" id="568900"/>
    <lineage>
        <taxon>Eukaryota</taxon>
        <taxon>Sar</taxon>
        <taxon>Stramenopiles</taxon>
        <taxon>Ochrophyta</taxon>
        <taxon>Bacillariophyta</taxon>
        <taxon>Bacillariophyceae</taxon>
        <taxon>Bacillariophycidae</taxon>
        <taxon>Naviculales</taxon>
        <taxon>Naviculaceae</taxon>
        <taxon>Seminavis</taxon>
    </lineage>
</organism>
<feature type="compositionally biased region" description="Polar residues" evidence="1">
    <location>
        <begin position="1737"/>
        <end position="1746"/>
    </location>
</feature>
<accession>A0A9N8E015</accession>
<feature type="compositionally biased region" description="Low complexity" evidence="1">
    <location>
        <begin position="1702"/>
        <end position="1718"/>
    </location>
</feature>
<feature type="compositionally biased region" description="Polar residues" evidence="1">
    <location>
        <begin position="1683"/>
        <end position="1701"/>
    </location>
</feature>
<name>A0A9N8E015_9STRA</name>
<feature type="compositionally biased region" description="Polar residues" evidence="1">
    <location>
        <begin position="1345"/>
        <end position="1357"/>
    </location>
</feature>
<dbReference type="Proteomes" id="UP001153069">
    <property type="component" value="Unassembled WGS sequence"/>
</dbReference>
<feature type="compositionally biased region" description="Low complexity" evidence="1">
    <location>
        <begin position="1035"/>
        <end position="1106"/>
    </location>
</feature>
<feature type="region of interest" description="Disordered" evidence="1">
    <location>
        <begin position="1861"/>
        <end position="1917"/>
    </location>
</feature>
<feature type="region of interest" description="Disordered" evidence="1">
    <location>
        <begin position="969"/>
        <end position="1420"/>
    </location>
</feature>
<feature type="compositionally biased region" description="Polar residues" evidence="1">
    <location>
        <begin position="1296"/>
        <end position="1309"/>
    </location>
</feature>
<evidence type="ECO:0000313" key="2">
    <source>
        <dbReference type="EMBL" id="CAB9511440.1"/>
    </source>
</evidence>
<feature type="compositionally biased region" description="Polar residues" evidence="1">
    <location>
        <begin position="2065"/>
        <end position="2077"/>
    </location>
</feature>
<feature type="compositionally biased region" description="Polar residues" evidence="1">
    <location>
        <begin position="1481"/>
        <end position="1493"/>
    </location>
</feature>
<protein>
    <submittedName>
        <fullName evidence="2">AHNAK nucleoprotein</fullName>
    </submittedName>
</protein>
<feature type="compositionally biased region" description="Polar residues" evidence="1">
    <location>
        <begin position="1193"/>
        <end position="1204"/>
    </location>
</feature>
<feature type="region of interest" description="Disordered" evidence="1">
    <location>
        <begin position="2027"/>
        <end position="2132"/>
    </location>
</feature>
<feature type="compositionally biased region" description="Low complexity" evidence="1">
    <location>
        <begin position="1358"/>
        <end position="1391"/>
    </location>
</feature>
<feature type="compositionally biased region" description="Low complexity" evidence="1">
    <location>
        <begin position="1553"/>
        <end position="1579"/>
    </location>
</feature>
<feature type="compositionally biased region" description="Low complexity" evidence="1">
    <location>
        <begin position="1644"/>
        <end position="1671"/>
    </location>
</feature>
<feature type="compositionally biased region" description="Low complexity" evidence="1">
    <location>
        <begin position="1468"/>
        <end position="1480"/>
    </location>
</feature>
<sequence length="2132" mass="221741">MLIATKKSARSALNTRFIRWGCCALVISLIPPAATAQDFLTFVRSLPSKYERRQFWFYWFLYRQKQNSESRKGVSCDYDDPETLNLLCPPTLAPMIREEHDTVVPWPIDCIDEPELPGCEKATTTSSPSLGIEINEQPTGASGTANLINSNGEDDFDAYFECLGNREIDNRFCQRPDTPAPGYYHHVTTAPLTHPNGGEEVNQHNVFGSISRPTDENQQHNAFGSISRPSEEADPDEHLFYIDSINFDVTVTRPPFTYQGANEGTAEHDGCQGTLSLEPIGGVSATSQTFPELPPIQLVRAAKDQSQVGAVHFSVSQTLMEDRLVDGMALVYPGIRRTPGIFMLCDRKNQVPWGATRYYAAACGFDGFADIELYFYSSELPAGGDTVELPKYCDEWETTTEPSSTKTVGYQARLPCTCDPILFDPKEMFGSTDLREDHDTGLEIDFIPCEDVNLTRIEPTGDDTEHLVPGLPPVDLLYSDGATVKFSVSQTIKEGIVNGMAVVFPALEGGITCDRFDDVVWGSTKYYDALCRNGAAHVLLSFYDVTLDSPINEQASTFCNPWKDSSGYLISYMAYLPCDFCDNSTYAPTFVPFSATPFVVPPFNESTAVPTGENETLTPSQTPETGPTAGCMVSLQRQHGNVTPELPPIEILSYDEDYVSFSVSQTFKESGGISWMGVAYKSAEEGGTAKLVCDESVNLPWGKTLFFRAACKQATSDVLLYLLYGTLGNVSNTFPGACNGWHNNKGYTESFKAILPCHCQTNSITEPDISPSALSLLGNPTLSPSIEGDLKEPSLMPFNTQLQDLPMPASAIHTTKCLAIVIPQDSTYIPQLPPIMIQAYNNESVSFSVSQTFKESGEINWLGVLYPSLEDGGNPKQVCNAMEKIPWGTTKYYEAACTQHNAEVLLYVDDDKFTAESTSFPQACIDWSNKHTYTISYKAILPCQCQTIDDPLEGSPPSALTLMDEPTLYPKPIQEDTSMPSKAYPTMNPSTINNISRSPTEESARPTVGSESPAVPTSPLIASPSSPSMGAPTTGSAGAPNSISSSSPTIGSGNAPSATSESPTATTSPTIALPSSPNIGAPTTGSSSLPSSGSSGSPTTGVGSAPPMVPGKPGGPTGPNIVSISFPSTSAQTSGSSGSPNSSGSSSPTTGSGNAPTGGSDSSPGSTNPTIATSSSPSISAPTTGSSATPNSIPSQTTGAANTPTVGSDSQGTTGTTSPIIALPSSPQITTPTTGSSGIPNSSSSSPPTTGAGIIPTVGSDSSTATTSPTIALPSSTNISAPTTGSSSAPNSSSNDTQTTGVETTTRPSMGSGSPAGPTVASPSSPSVGGPTTGSSGAPNSGSNDTPTTGAGSTPTIGSGSPAGPTVASPSSPSVGGPTTGSSGAPNSGSNDTPPLEQDPPRPSALAAQRSHRCLPSSQAPQAWVVQPWIFWGTQFGSNDTPPLEQDPPRPSSGSPAGHAGPTVASQSPSVGGPTTGSSGAPNSAQHTPTTGQDPPHHRLWQPSCPTVARPAPQAWVVQHWIFWGTNSGSKTLQPLEQIHPTIGSGAQRHCCPTVASPSSPSVGGPTTGSSGAPNSGSNDTPTTEQDPPRPSALAAQLVPPLPRPVPQAWVVNHWIFWAPNSGSNTLPTGAGSTPTIGSGGPAGPTVASPSSPSVGGPTTGSSGAPNSGSNDTPTMRPGSDPTVASYSPATTASPTIALPNSPSMSAPTTTSSVAPSLGIGGTPTTGAGTTPTVGTDSPTPMSTANPSGAASGAPSFGFMCDFAPPSCLYEPDDGVDRIFFCIDFQGLKGDVCVTWKELAFLESIEAGGCGLCTGSASPMTYPHSMPAVLFSEQPSSTLFSRPSQNPSTLLNSALSGSPSEVAFDPTLTPSSSPSISASGNPSLIPSIGPSDSLTRKPTIGPTVSTSDSFSLAPSPSPSMKSSLIQSMYQSFEPTTSETSTFTFLPTENLDMEPIQSQQPTTTHNACAFTPPSCVLEAHDKSERVVFCFDFVGLMGSICVTWEQVALLKSLEAGNCGPCNNGAVQPTNAPNTVNEPATKNPAFQGTRPTATQSSNNPASTSSPTIDASRTPSMSVPTTGIFGAPNSSSSSTPTTGPSSYYHKSNHNFHQFPNKYPSTQWPAQRSPYNQLGAQ</sequence>
<feature type="compositionally biased region" description="Low complexity" evidence="1">
    <location>
        <begin position="1205"/>
        <end position="1251"/>
    </location>
</feature>
<feature type="region of interest" description="Disordered" evidence="1">
    <location>
        <begin position="1436"/>
        <end position="1506"/>
    </location>
</feature>
<feature type="compositionally biased region" description="Low complexity" evidence="1">
    <location>
        <begin position="2084"/>
        <end position="2098"/>
    </location>
</feature>
<feature type="compositionally biased region" description="Low complexity" evidence="1">
    <location>
        <begin position="2049"/>
        <end position="2064"/>
    </location>
</feature>
<feature type="compositionally biased region" description="Low complexity" evidence="1">
    <location>
        <begin position="1870"/>
        <end position="1883"/>
    </location>
</feature>
<comment type="caution">
    <text evidence="2">The sequence shown here is derived from an EMBL/GenBank/DDBJ whole genome shotgun (WGS) entry which is preliminary data.</text>
</comment>
<feature type="compositionally biased region" description="Polar residues" evidence="1">
    <location>
        <begin position="219"/>
        <end position="228"/>
    </location>
</feature>
<feature type="compositionally biased region" description="Polar residues" evidence="1">
    <location>
        <begin position="1627"/>
        <end position="1637"/>
    </location>
</feature>
<feature type="compositionally biased region" description="Low complexity" evidence="1">
    <location>
        <begin position="1311"/>
        <end position="1344"/>
    </location>
</feature>
<feature type="compositionally biased region" description="Low complexity" evidence="1">
    <location>
        <begin position="1280"/>
        <end position="1295"/>
    </location>
</feature>
<evidence type="ECO:0000256" key="1">
    <source>
        <dbReference type="SAM" id="MobiDB-lite"/>
    </source>
</evidence>
<feature type="compositionally biased region" description="Polar residues" evidence="1">
    <location>
        <begin position="1023"/>
        <end position="1034"/>
    </location>
</feature>
<feature type="compositionally biased region" description="Polar residues" evidence="1">
    <location>
        <begin position="1902"/>
        <end position="1917"/>
    </location>
</feature>
<feature type="region of interest" description="Disordered" evidence="1">
    <location>
        <begin position="1544"/>
        <end position="1596"/>
    </location>
</feature>
<feature type="compositionally biased region" description="Low complexity" evidence="1">
    <location>
        <begin position="1725"/>
        <end position="1736"/>
    </location>
</feature>
<feature type="compositionally biased region" description="Low complexity" evidence="1">
    <location>
        <begin position="1127"/>
        <end position="1192"/>
    </location>
</feature>
<feature type="compositionally biased region" description="Polar residues" evidence="1">
    <location>
        <begin position="2027"/>
        <end position="2048"/>
    </location>
</feature>
<proteinExistence type="predicted"/>